<dbReference type="EMBL" id="UGSB01000001">
    <property type="protein sequence ID" value="SUA52947.1"/>
    <property type="molecule type" value="Genomic_DNA"/>
</dbReference>
<keyword evidence="8" id="KW-1185">Reference proteome</keyword>
<evidence type="ECO:0000313" key="5">
    <source>
        <dbReference type="EMBL" id="QPT40849.1"/>
    </source>
</evidence>
<name>A0A378XDG4_9BURK</name>
<dbReference type="Proteomes" id="UP000254603">
    <property type="component" value="Unassembled WGS sequence"/>
</dbReference>
<evidence type="ECO:0000256" key="1">
    <source>
        <dbReference type="ARBA" id="ARBA00022729"/>
    </source>
</evidence>
<reference evidence="5 8" key="2">
    <citation type="submission" date="2020-12" db="EMBL/GenBank/DDBJ databases">
        <title>FDA dAtabase for Regulatory Grade micrObial Sequences (FDA-ARGOS): Supporting development and validation of Infectious Disease Dx tests.</title>
        <authorList>
            <person name="Sproer C."/>
            <person name="Gronow S."/>
            <person name="Severitt S."/>
            <person name="Schroder I."/>
            <person name="Tallon L."/>
            <person name="Sadzewicz L."/>
            <person name="Zhao X."/>
            <person name="Boylan J."/>
            <person name="Ott S."/>
            <person name="Bowen H."/>
            <person name="Vavikolanu K."/>
            <person name="Mehta A."/>
            <person name="Aluvathingal J."/>
            <person name="Nadendla S."/>
            <person name="Lowell S."/>
            <person name="Myers T."/>
            <person name="Yan Y."/>
            <person name="Sichtig H."/>
        </authorList>
    </citation>
    <scope>NUCLEOTIDE SEQUENCE [LARGE SCALE GENOMIC DNA]</scope>
    <source>
        <strain evidence="5 8">FDAARGOS_872</strain>
    </source>
</reference>
<dbReference type="OrthoDB" id="9769667at2"/>
<keyword evidence="3" id="KW-0479">Metal-binding</keyword>
<feature type="binding site" evidence="2">
    <location>
        <position position="151"/>
    </location>
    <ligand>
        <name>substrate</name>
    </ligand>
</feature>
<reference evidence="6 7" key="1">
    <citation type="submission" date="2018-06" db="EMBL/GenBank/DDBJ databases">
        <authorList>
            <consortium name="Pathogen Informatics"/>
            <person name="Doyle S."/>
        </authorList>
    </citation>
    <scope>NUCLEOTIDE SEQUENCE [LARGE SCALE GENOMIC DNA]</scope>
    <source>
        <strain evidence="6 7">NCTC11997</strain>
    </source>
</reference>
<proteinExistence type="predicted"/>
<dbReference type="EMBL" id="CP065725">
    <property type="protein sequence ID" value="QPT40849.1"/>
    <property type="molecule type" value="Genomic_DNA"/>
</dbReference>
<gene>
    <name evidence="6" type="primary">yiaO_1</name>
    <name evidence="5" type="synonym">dctP</name>
    <name evidence="5" type="ORF">I6G29_04605</name>
    <name evidence="6" type="ORF">NCTC11997_00973</name>
</gene>
<sequence length="366" mass="40274">MSLLKKTVHVLVGTAIFGAAGLAQAAPQKWTMTSTWPASIELIEADKKWVELVNKLAGDELKIEFFEGGALVPSGEVFSAVESGTIEAGGDWPGYWAGRNPAFSPLATHTSLFNAMDYANWIQEWGGAEIYNEIFGKYGMVYLPFSITNSESGFRTVVPVRNLEEIKGKRLRLSGLEQGQVLEKIGGTQVSMAGQELYQSLERGVIDGAEFSTPSVDVSAGMHQVTKHWSTPGWHQSASVFGVMINKKAWDALSPETQEKLKIAANATMMWGLTNSEKSATEGVRTFQEAGVEIHRFSEEDLQTIQEVTNEVMVNVACSHPDAAKVYLSQLEYLQDYKDWRAIATPYNLGRQIDGPDIEKVRACVK</sequence>
<feature type="signal peptide" evidence="4">
    <location>
        <begin position="1"/>
        <end position="25"/>
    </location>
</feature>
<dbReference type="PIRSF" id="PIRSF039026">
    <property type="entry name" value="SiaP"/>
    <property type="match status" value="1"/>
</dbReference>
<evidence type="ECO:0000313" key="7">
    <source>
        <dbReference type="Proteomes" id="UP000254603"/>
    </source>
</evidence>
<evidence type="ECO:0000256" key="3">
    <source>
        <dbReference type="PIRSR" id="PIRSR039026-2"/>
    </source>
</evidence>
<dbReference type="Pfam" id="PF03480">
    <property type="entry name" value="DctP"/>
    <property type="match status" value="1"/>
</dbReference>
<dbReference type="InterPro" id="IPR026289">
    <property type="entry name" value="SBP_TakP-like"/>
</dbReference>
<dbReference type="Gene3D" id="3.40.190.170">
    <property type="entry name" value="Bacterial extracellular solute-binding protein, family 7"/>
    <property type="match status" value="1"/>
</dbReference>
<dbReference type="GO" id="GO:0031317">
    <property type="term" value="C:tripartite ATP-independent periplasmic transporter complex"/>
    <property type="evidence" value="ECO:0007669"/>
    <property type="project" value="InterPro"/>
</dbReference>
<dbReference type="PANTHER" id="PTHR33376:SF5">
    <property type="entry name" value="EXTRACYTOPLASMIC SOLUTE RECEPTOR PROTEIN"/>
    <property type="match status" value="1"/>
</dbReference>
<dbReference type="PANTHER" id="PTHR33376">
    <property type="match status" value="1"/>
</dbReference>
<feature type="binding site" evidence="3">
    <location>
        <position position="236"/>
    </location>
    <ligand>
        <name>substrate</name>
    </ligand>
</feature>
<feature type="binding site" evidence="2">
    <location>
        <position position="172"/>
    </location>
    <ligand>
        <name>substrate</name>
    </ligand>
</feature>
<dbReference type="Proteomes" id="UP000594903">
    <property type="component" value="Chromosome"/>
</dbReference>
<organism evidence="6 7">
    <name type="scientific">Oligella ureolytica</name>
    <dbReference type="NCBI Taxonomy" id="90244"/>
    <lineage>
        <taxon>Bacteria</taxon>
        <taxon>Pseudomonadati</taxon>
        <taxon>Pseudomonadota</taxon>
        <taxon>Betaproteobacteria</taxon>
        <taxon>Burkholderiales</taxon>
        <taxon>Alcaligenaceae</taxon>
        <taxon>Oligella</taxon>
    </lineage>
</organism>
<dbReference type="AlphaFoldDB" id="A0A378XDG4"/>
<dbReference type="Gene3D" id="3.40.190.10">
    <property type="entry name" value="Periplasmic binding protein-like II"/>
    <property type="match status" value="1"/>
</dbReference>
<dbReference type="RefSeq" id="WP_018573673.1">
    <property type="nucleotide sequence ID" value="NZ_CP065725.1"/>
</dbReference>
<keyword evidence="1 4" id="KW-0732">Signal</keyword>
<evidence type="ECO:0000313" key="8">
    <source>
        <dbReference type="Proteomes" id="UP000594903"/>
    </source>
</evidence>
<feature type="binding site" evidence="3">
    <location>
        <position position="211"/>
    </location>
    <ligand>
        <name>Na(+)</name>
        <dbReference type="ChEBI" id="CHEBI:29101"/>
    </ligand>
</feature>
<accession>A0A378XDG4</accession>
<dbReference type="InterPro" id="IPR018389">
    <property type="entry name" value="DctP_fam"/>
</dbReference>
<protein>
    <submittedName>
        <fullName evidence="6">Extracytoplasmic solute receptor protein yiaO</fullName>
    </submittedName>
    <submittedName>
        <fullName evidence="5">TRAP transporter substrate-binding protein DctP</fullName>
    </submittedName>
</protein>
<dbReference type="InterPro" id="IPR038404">
    <property type="entry name" value="TRAP_DctP_sf"/>
</dbReference>
<dbReference type="GO" id="GO:0046872">
    <property type="term" value="F:metal ion binding"/>
    <property type="evidence" value="ECO:0007669"/>
    <property type="project" value="UniProtKB-KW"/>
</dbReference>
<dbReference type="GO" id="GO:0055085">
    <property type="term" value="P:transmembrane transport"/>
    <property type="evidence" value="ECO:0007669"/>
    <property type="project" value="InterPro"/>
</dbReference>
<dbReference type="STRING" id="1122619.GCA_000373745_00497"/>
<evidence type="ECO:0000256" key="2">
    <source>
        <dbReference type="PIRSR" id="PIRSR039026-1"/>
    </source>
</evidence>
<dbReference type="NCBIfam" id="NF037995">
    <property type="entry name" value="TRAP_S1"/>
    <property type="match status" value="1"/>
</dbReference>
<keyword evidence="6" id="KW-0675">Receptor</keyword>
<feature type="binding site" evidence="3">
    <location>
        <position position="210"/>
    </location>
    <ligand>
        <name>substrate</name>
    </ligand>
</feature>
<evidence type="ECO:0000256" key="4">
    <source>
        <dbReference type="SAM" id="SignalP"/>
    </source>
</evidence>
<feature type="chain" id="PRO_5016746734" evidence="4">
    <location>
        <begin position="26"/>
        <end position="366"/>
    </location>
</feature>
<evidence type="ECO:0000313" key="6">
    <source>
        <dbReference type="EMBL" id="SUA52947.1"/>
    </source>
</evidence>